<keyword evidence="6" id="KW-1133">Transmembrane helix</keyword>
<evidence type="ECO:0000256" key="4">
    <source>
        <dbReference type="ARBA" id="ARBA00022475"/>
    </source>
</evidence>
<keyword evidence="9" id="KW-1185">Reference proteome</keyword>
<name>A0A2S0L4W0_9FIRM</name>
<evidence type="ECO:0000313" key="9">
    <source>
        <dbReference type="Proteomes" id="UP000237883"/>
    </source>
</evidence>
<evidence type="ECO:0000256" key="1">
    <source>
        <dbReference type="ARBA" id="ARBA00004651"/>
    </source>
</evidence>
<reference evidence="9" key="1">
    <citation type="submission" date="2018-02" db="EMBL/GenBank/DDBJ databases">
        <authorList>
            <person name="Holder M.E."/>
            <person name="Ajami N.J."/>
            <person name="Petrosino J.F."/>
        </authorList>
    </citation>
    <scope>NUCLEOTIDE SEQUENCE [LARGE SCALE GENOMIC DNA]</scope>
    <source>
        <strain evidence="9">CCUG 47132</strain>
    </source>
</reference>
<dbReference type="GO" id="GO:0055085">
    <property type="term" value="P:transmembrane transport"/>
    <property type="evidence" value="ECO:0007669"/>
    <property type="project" value="InterPro"/>
</dbReference>
<dbReference type="Pfam" id="PF03547">
    <property type="entry name" value="Mem_trans"/>
    <property type="match status" value="1"/>
</dbReference>
<dbReference type="GO" id="GO:0005886">
    <property type="term" value="C:plasma membrane"/>
    <property type="evidence" value="ECO:0007669"/>
    <property type="project" value="UniProtKB-SubCell"/>
</dbReference>
<dbReference type="InterPro" id="IPR004776">
    <property type="entry name" value="Mem_transp_PIN-like"/>
</dbReference>
<organism evidence="8 9">
    <name type="scientific">Mogibacterium diversum</name>
    <dbReference type="NCBI Taxonomy" id="114527"/>
    <lineage>
        <taxon>Bacteria</taxon>
        <taxon>Bacillati</taxon>
        <taxon>Bacillota</taxon>
        <taxon>Clostridia</taxon>
        <taxon>Peptostreptococcales</taxon>
        <taxon>Anaerovoracaceae</taxon>
        <taxon>Mogibacterium</taxon>
    </lineage>
</organism>
<evidence type="ECO:0000256" key="7">
    <source>
        <dbReference type="ARBA" id="ARBA00023136"/>
    </source>
</evidence>
<dbReference type="Gene3D" id="1.20.1530.20">
    <property type="match status" value="1"/>
</dbReference>
<evidence type="ECO:0000256" key="3">
    <source>
        <dbReference type="ARBA" id="ARBA00022448"/>
    </source>
</evidence>
<keyword evidence="5" id="KW-0812">Transmembrane</keyword>
<dbReference type="AlphaFoldDB" id="A0A2S0L4W0"/>
<evidence type="ECO:0000313" key="8">
    <source>
        <dbReference type="EMBL" id="AVM48306.1"/>
    </source>
</evidence>
<evidence type="ECO:0000256" key="6">
    <source>
        <dbReference type="ARBA" id="ARBA00022989"/>
    </source>
</evidence>
<gene>
    <name evidence="8" type="ORF">C5Q96_05380</name>
</gene>
<dbReference type="PANTHER" id="PTHR36838">
    <property type="entry name" value="AUXIN EFFLUX CARRIER FAMILY PROTEIN"/>
    <property type="match status" value="1"/>
</dbReference>
<dbReference type="Proteomes" id="UP000237883">
    <property type="component" value="Chromosome"/>
</dbReference>
<dbReference type="InterPro" id="IPR038770">
    <property type="entry name" value="Na+/solute_symporter_sf"/>
</dbReference>
<dbReference type="EMBL" id="CP027228">
    <property type="protein sequence ID" value="AVM48306.1"/>
    <property type="molecule type" value="Genomic_DNA"/>
</dbReference>
<dbReference type="PANTHER" id="PTHR36838:SF1">
    <property type="entry name" value="SLR1864 PROTEIN"/>
    <property type="match status" value="1"/>
</dbReference>
<dbReference type="GeneID" id="78391691"/>
<accession>A0A2S0L4W0</accession>
<dbReference type="RefSeq" id="WP_106057379.1">
    <property type="nucleotide sequence ID" value="NZ_CP027228.1"/>
</dbReference>
<protein>
    <submittedName>
        <fullName evidence="8">Malate permease</fullName>
    </submittedName>
</protein>
<proteinExistence type="inferred from homology"/>
<evidence type="ECO:0000256" key="5">
    <source>
        <dbReference type="ARBA" id="ARBA00022692"/>
    </source>
</evidence>
<keyword evidence="3" id="KW-0813">Transport</keyword>
<comment type="subcellular location">
    <subcellularLocation>
        <location evidence="1">Cell membrane</location>
        <topology evidence="1">Multi-pass membrane protein</topology>
    </subcellularLocation>
</comment>
<dbReference type="KEGG" id="mdv:C5Q96_05380"/>
<comment type="similarity">
    <text evidence="2">Belongs to the auxin efflux carrier (TC 2.A.69) family.</text>
</comment>
<evidence type="ECO:0000256" key="2">
    <source>
        <dbReference type="ARBA" id="ARBA00010145"/>
    </source>
</evidence>
<dbReference type="OrthoDB" id="9798064at2"/>
<sequence>MEILITSIQSIIPIIAIIALGYFLQNHGWFGESFGSNLSRLIMNVALPASIFVSVMKYLTFDKLVSLSEGLVYTFAAFGLGYVAAFIAVKAFHVRPGRRGTMINTFVNANTIFIGLPLNVALFGNKALPYFLIYYITNTVSTWTLGVYLMSSDSKSGKHKSAEKFDWKKLLPAPLVGFLVALVFLVLRIPVPAFATSTLTYVGNIVTPLSLIYIGIVLAKAGLKTITLDKDTIITLVGRFVLGPVVMVAILMLTAKNMPVDEFRTFVIQAAAPALAVLPILASHGDGDVEFSTNVVTLSTILFVIVVPIVDTLLGFM</sequence>
<keyword evidence="7" id="KW-0472">Membrane</keyword>
<keyword evidence="4" id="KW-1003">Cell membrane</keyword>